<dbReference type="EMBL" id="JAOVZQ010000001">
    <property type="protein sequence ID" value="MCY0096143.1"/>
    <property type="molecule type" value="Genomic_DNA"/>
</dbReference>
<accession>A0ABT3YJR5</accession>
<dbReference type="Pfam" id="PF07076">
    <property type="entry name" value="DUF1344"/>
    <property type="match status" value="1"/>
</dbReference>
<gene>
    <name evidence="2" type="ORF">OEG82_19290</name>
</gene>
<feature type="chain" id="PRO_5045209593" evidence="1">
    <location>
        <begin position="21"/>
        <end position="80"/>
    </location>
</feature>
<evidence type="ECO:0000313" key="2">
    <source>
        <dbReference type="EMBL" id="MCY0096143.1"/>
    </source>
</evidence>
<evidence type="ECO:0000313" key="3">
    <source>
        <dbReference type="Proteomes" id="UP001081283"/>
    </source>
</evidence>
<feature type="signal peptide" evidence="1">
    <location>
        <begin position="1"/>
        <end position="20"/>
    </location>
</feature>
<reference evidence="2" key="1">
    <citation type="submission" date="2022-10" db="EMBL/GenBank/DDBJ databases">
        <title>Hoeflea sp. J2-29, isolated from marine algae.</title>
        <authorList>
            <person name="Kristyanto S."/>
            <person name="Kim J.M."/>
            <person name="Jeon C.O."/>
        </authorList>
    </citation>
    <scope>NUCLEOTIDE SEQUENCE</scope>
    <source>
        <strain evidence="2">J2-29</strain>
    </source>
</reference>
<keyword evidence="1" id="KW-0732">Signal</keyword>
<organism evidence="2 3">
    <name type="scientific">Hoeflea ulvae</name>
    <dbReference type="NCBI Taxonomy" id="2983764"/>
    <lineage>
        <taxon>Bacteria</taxon>
        <taxon>Pseudomonadati</taxon>
        <taxon>Pseudomonadota</taxon>
        <taxon>Alphaproteobacteria</taxon>
        <taxon>Hyphomicrobiales</taxon>
        <taxon>Rhizobiaceae</taxon>
        <taxon>Hoeflea</taxon>
    </lineage>
</organism>
<keyword evidence="3" id="KW-1185">Reference proteome</keyword>
<proteinExistence type="predicted"/>
<dbReference type="Proteomes" id="UP001081283">
    <property type="component" value="Unassembled WGS sequence"/>
</dbReference>
<sequence>MKKMIIATVSVLSMAVAAYAAEVEGIVTNYDPATRMIVLESGQAFTVTEGVELNALQPGGTVVITHDDGSTDATSVEVVQ</sequence>
<dbReference type="RefSeq" id="WP_267613987.1">
    <property type="nucleotide sequence ID" value="NZ_JAOVZQ010000001.1"/>
</dbReference>
<comment type="caution">
    <text evidence="2">The sequence shown here is derived from an EMBL/GenBank/DDBJ whole genome shotgun (WGS) entry which is preliminary data.</text>
</comment>
<protein>
    <submittedName>
        <fullName evidence="2">DUF1344 domain-containing protein</fullName>
    </submittedName>
</protein>
<evidence type="ECO:0000256" key="1">
    <source>
        <dbReference type="SAM" id="SignalP"/>
    </source>
</evidence>
<name>A0ABT3YJR5_9HYPH</name>
<dbReference type="InterPro" id="IPR009780">
    <property type="entry name" value="DUF1344"/>
</dbReference>